<gene>
    <name evidence="1" type="ORF">SMTD_LOCUS9850</name>
</gene>
<keyword evidence="2" id="KW-1185">Reference proteome</keyword>
<evidence type="ECO:0000313" key="1">
    <source>
        <dbReference type="EMBL" id="VDP51819.1"/>
    </source>
</evidence>
<reference evidence="1 2" key="1">
    <citation type="submission" date="2018-11" db="EMBL/GenBank/DDBJ databases">
        <authorList>
            <consortium name="Pathogen Informatics"/>
        </authorList>
    </citation>
    <scope>NUCLEOTIDE SEQUENCE [LARGE SCALE GENOMIC DNA]</scope>
    <source>
        <strain>Denwood</strain>
        <strain evidence="2">Zambia</strain>
    </source>
</reference>
<evidence type="ECO:0000313" key="2">
    <source>
        <dbReference type="Proteomes" id="UP000269396"/>
    </source>
</evidence>
<dbReference type="EMBL" id="UZAL01030049">
    <property type="protein sequence ID" value="VDP51819.1"/>
    <property type="molecule type" value="Genomic_DNA"/>
</dbReference>
<accession>A0A3P8I0Z7</accession>
<sequence length="53" mass="5706">MITVSTSIILYLESLISNSGESSHGCTRFGANTNAKLYAVILFTPSRALTRAK</sequence>
<protein>
    <submittedName>
        <fullName evidence="1">Uncharacterized protein</fullName>
    </submittedName>
</protein>
<organism evidence="1 2">
    <name type="scientific">Schistosoma mattheei</name>
    <dbReference type="NCBI Taxonomy" id="31246"/>
    <lineage>
        <taxon>Eukaryota</taxon>
        <taxon>Metazoa</taxon>
        <taxon>Spiralia</taxon>
        <taxon>Lophotrochozoa</taxon>
        <taxon>Platyhelminthes</taxon>
        <taxon>Trematoda</taxon>
        <taxon>Digenea</taxon>
        <taxon>Strigeidida</taxon>
        <taxon>Schistosomatoidea</taxon>
        <taxon>Schistosomatidae</taxon>
        <taxon>Schistosoma</taxon>
    </lineage>
</organism>
<dbReference type="AlphaFoldDB" id="A0A3P8I0Z7"/>
<dbReference type="Proteomes" id="UP000269396">
    <property type="component" value="Unassembled WGS sequence"/>
</dbReference>
<proteinExistence type="predicted"/>
<name>A0A3P8I0Z7_9TREM</name>